<dbReference type="OrthoDB" id="6448119at2"/>
<dbReference type="AlphaFoldDB" id="A0A2D0JJW9"/>
<dbReference type="EMBL" id="NITZ01000035">
    <property type="protein sequence ID" value="PHM46615.1"/>
    <property type="molecule type" value="Genomic_DNA"/>
</dbReference>
<accession>A0A2D0JJW9</accession>
<organism evidence="1 2">
    <name type="scientific">Xenorhabdus miraniensis</name>
    <dbReference type="NCBI Taxonomy" id="351674"/>
    <lineage>
        <taxon>Bacteria</taxon>
        <taxon>Pseudomonadati</taxon>
        <taxon>Pseudomonadota</taxon>
        <taxon>Gammaproteobacteria</taxon>
        <taxon>Enterobacterales</taxon>
        <taxon>Morganellaceae</taxon>
        <taxon>Xenorhabdus</taxon>
    </lineage>
</organism>
<comment type="caution">
    <text evidence="1">The sequence shown here is derived from an EMBL/GenBank/DDBJ whole genome shotgun (WGS) entry which is preliminary data.</text>
</comment>
<protein>
    <submittedName>
        <fullName evidence="1">Uncharacterized protein</fullName>
    </submittedName>
</protein>
<gene>
    <name evidence="1" type="ORF">Xmir_04053</name>
</gene>
<reference evidence="1 2" key="1">
    <citation type="journal article" date="2017" name="Nat. Microbiol.">
        <title>Natural product diversity associated with the nematode symbionts Photorhabdus and Xenorhabdus.</title>
        <authorList>
            <person name="Tobias N.J."/>
            <person name="Wolff H."/>
            <person name="Djahanschiri B."/>
            <person name="Grundmann F."/>
            <person name="Kronenwerth M."/>
            <person name="Shi Y.M."/>
            <person name="Simonyi S."/>
            <person name="Grun P."/>
            <person name="Shapiro-Ilan D."/>
            <person name="Pidot S.J."/>
            <person name="Stinear T.P."/>
            <person name="Ebersberger I."/>
            <person name="Bode H.B."/>
        </authorList>
    </citation>
    <scope>NUCLEOTIDE SEQUENCE [LARGE SCALE GENOMIC DNA]</scope>
    <source>
        <strain evidence="1 2">DSM 17902</strain>
    </source>
</reference>
<keyword evidence="2" id="KW-1185">Reference proteome</keyword>
<evidence type="ECO:0000313" key="2">
    <source>
        <dbReference type="Proteomes" id="UP000221980"/>
    </source>
</evidence>
<sequence>MNTNVHILIGRAVCQLLAKNTPIYETTIADAIAEIFNSEYSGTYDADRAATLNAALKLLTNNSSTGL</sequence>
<proteinExistence type="predicted"/>
<dbReference type="RefSeq" id="WP_099115823.1">
    <property type="nucleotide sequence ID" value="NZ_CAWNQI010000068.1"/>
</dbReference>
<dbReference type="Proteomes" id="UP000221980">
    <property type="component" value="Unassembled WGS sequence"/>
</dbReference>
<evidence type="ECO:0000313" key="1">
    <source>
        <dbReference type="EMBL" id="PHM46615.1"/>
    </source>
</evidence>
<name>A0A2D0JJW9_9GAMM</name>